<dbReference type="GO" id="GO:0008233">
    <property type="term" value="F:peptidase activity"/>
    <property type="evidence" value="ECO:0007669"/>
    <property type="project" value="UniProtKB-KW"/>
</dbReference>
<dbReference type="InterPro" id="IPR038765">
    <property type="entry name" value="Papain-like_cys_pep_sf"/>
</dbReference>
<dbReference type="PANTHER" id="PTHR42736:SF1">
    <property type="entry name" value="PROTEIN-GLUTAMINE GAMMA-GLUTAMYLTRANSFERASE"/>
    <property type="match status" value="1"/>
</dbReference>
<feature type="transmembrane region" description="Helical" evidence="2">
    <location>
        <begin position="20"/>
        <end position="40"/>
    </location>
</feature>
<dbReference type="OrthoDB" id="18481at2157"/>
<reference evidence="4 5" key="1">
    <citation type="submission" date="2016-10" db="EMBL/GenBank/DDBJ databases">
        <authorList>
            <person name="de Groot N.N."/>
        </authorList>
    </citation>
    <scope>NUCLEOTIDE SEQUENCE [LARGE SCALE GENOMIC DNA]</scope>
    <source>
        <strain evidence="4 5">SP2</strain>
    </source>
</reference>
<sequence>MEWNELGEPTGSGRPDWGQFGLVVVAIVILALSAVVLPALGGVTVAGVDGLAAVDDERDVPQFGDESEQRAEDGGVDGSDEEIDGETLEETIDHGSDRSPIGGSVDLSQDVQFTVRAERGSYWRTGVYDRFTGEEWVRTGERSPYAGPITDSGGERLTQTVTADTDLVVMPAAADPVAVDDTQARDTVVSAHGQPHPTAQIAEGDGYAIESAIADPAPEALRAAGTDYPDSLDEFEYRQVPDGVSSEFAERTEAITEDADTPYEKATAVEAYLRSSKEYSLEVDRPDGDVAEAFLLEMDEGYCVYFATTMAQMLRVEDVPTRYVTGYTTGERVDDEYVVRESNAHAWVEVYVPDHGWVAFEPTPGDDRDDTHSARLEELGEGEFDDDHFEERSEDDGVVDEPRDAHDGEGDDGHEEDRTGEREDDWATEEEGTDAGESAGEPEANETETASVVALDDPSPTPGSEVEVTVTTRPTGDPVESAVVFFDDDRIGVTDADGTVSGTVPYKNSFTVRVEPSATTQQSAARGVTRAALVGASTRASSNETAETATTVETDAATTLEAQAVAVPGAELAVTATVGGGPLPDGAVLVDGGRRATTDAAGTARVAMPEKVGNATIRVERGEIGAERTVTVVDAALELDSVLPLPGRTVDLEFTHGDSPVDDGTVLVDGEAAVTTANGTATVGLPVANEATIEGRLDGTTVETTVGGLYRNAGLLAVALVGGTGLVGRTLVCRYGITAETIRSLPAIARRRSRRAIELGRKVGQTVVDAVVRVAERLEGFGRWCRSVVRSLVAEGVAALAVTHPLRLAAIAVDAIAALRDASGKRANALASVFGRGRSVPNDANGGESQVVLTLRDCWRAFVKLVQPPNVRTKTPGEIGRYAIERGFSESAVRTVVDAFRDTEYGRSTPSEERLEQVGVALRSVATETEQSGRDAIERAVDDSTRLIGETTPVDEDETRDSSVSESETGDGNEAANDGEADG</sequence>
<keyword evidence="2" id="KW-0472">Membrane</keyword>
<feature type="compositionally biased region" description="Basic and acidic residues" evidence="1">
    <location>
        <begin position="931"/>
        <end position="945"/>
    </location>
</feature>
<feature type="region of interest" description="Disordered" evidence="1">
    <location>
        <begin position="57"/>
        <end position="82"/>
    </location>
</feature>
<dbReference type="GeneID" id="89807945"/>
<dbReference type="OMA" id="GMNAHAW"/>
<feature type="region of interest" description="Disordered" evidence="1">
    <location>
        <begin position="926"/>
        <end position="983"/>
    </location>
</feature>
<dbReference type="EMBL" id="FORO01000036">
    <property type="protein sequence ID" value="SFJ52274.1"/>
    <property type="molecule type" value="Genomic_DNA"/>
</dbReference>
<evidence type="ECO:0000259" key="3">
    <source>
        <dbReference type="SMART" id="SM00460"/>
    </source>
</evidence>
<name>A0A1I3S070_9EURY</name>
<gene>
    <name evidence="4" type="ORF">SAMN05443661_13613</name>
</gene>
<dbReference type="InterPro" id="IPR021878">
    <property type="entry name" value="TgpA_N"/>
</dbReference>
<dbReference type="Gene3D" id="3.10.620.30">
    <property type="match status" value="1"/>
</dbReference>
<dbReference type="InterPro" id="IPR052901">
    <property type="entry name" value="Bact_TGase-like"/>
</dbReference>
<dbReference type="PANTHER" id="PTHR42736">
    <property type="entry name" value="PROTEIN-GLUTAMINE GAMMA-GLUTAMYLTRANSFERASE"/>
    <property type="match status" value="1"/>
</dbReference>
<accession>A0A1I3S070</accession>
<evidence type="ECO:0000313" key="5">
    <source>
        <dbReference type="Proteomes" id="UP000182829"/>
    </source>
</evidence>
<keyword evidence="4" id="KW-0378">Hydrolase</keyword>
<dbReference type="InterPro" id="IPR002931">
    <property type="entry name" value="Transglutaminase-like"/>
</dbReference>
<keyword evidence="2" id="KW-0812">Transmembrane</keyword>
<dbReference type="AlphaFoldDB" id="A0A1I3S070"/>
<dbReference type="SUPFAM" id="SSF54001">
    <property type="entry name" value="Cysteine proteinases"/>
    <property type="match status" value="1"/>
</dbReference>
<dbReference type="Pfam" id="PF01841">
    <property type="entry name" value="Transglut_core"/>
    <property type="match status" value="1"/>
</dbReference>
<organism evidence="4 5">
    <name type="scientific">Natronobacterium gregoryi</name>
    <dbReference type="NCBI Taxonomy" id="44930"/>
    <lineage>
        <taxon>Archaea</taxon>
        <taxon>Methanobacteriati</taxon>
        <taxon>Methanobacteriota</taxon>
        <taxon>Stenosarchaea group</taxon>
        <taxon>Halobacteria</taxon>
        <taxon>Halobacteriales</taxon>
        <taxon>Natrialbaceae</taxon>
        <taxon>Natronobacterium</taxon>
    </lineage>
</organism>
<evidence type="ECO:0000256" key="1">
    <source>
        <dbReference type="SAM" id="MobiDB-lite"/>
    </source>
</evidence>
<dbReference type="Pfam" id="PF11992">
    <property type="entry name" value="TgpA_N"/>
    <property type="match status" value="1"/>
</dbReference>
<keyword evidence="4" id="KW-0645">Protease</keyword>
<dbReference type="SMART" id="SM00460">
    <property type="entry name" value="TGc"/>
    <property type="match status" value="1"/>
</dbReference>
<dbReference type="RefSeq" id="WP_005577193.1">
    <property type="nucleotide sequence ID" value="NZ_FORO01000036.1"/>
</dbReference>
<evidence type="ECO:0000256" key="2">
    <source>
        <dbReference type="SAM" id="Phobius"/>
    </source>
</evidence>
<feature type="compositionally biased region" description="Acidic residues" evidence="1">
    <location>
        <begin position="422"/>
        <end position="434"/>
    </location>
</feature>
<feature type="compositionally biased region" description="Acidic residues" evidence="1">
    <location>
        <begin position="380"/>
        <end position="399"/>
    </location>
</feature>
<dbReference type="Proteomes" id="UP000182829">
    <property type="component" value="Unassembled WGS sequence"/>
</dbReference>
<keyword evidence="2" id="KW-1133">Transmembrane helix</keyword>
<protein>
    <submittedName>
        <fullName evidence="4">Transglutaminase-like enzyme, putative cysteine protease</fullName>
    </submittedName>
</protein>
<proteinExistence type="predicted"/>
<evidence type="ECO:0000313" key="4">
    <source>
        <dbReference type="EMBL" id="SFJ52274.1"/>
    </source>
</evidence>
<feature type="domain" description="Transglutaminase-like" evidence="3">
    <location>
        <begin position="295"/>
        <end position="364"/>
    </location>
</feature>
<feature type="region of interest" description="Disordered" evidence="1">
    <location>
        <begin position="380"/>
        <end position="475"/>
    </location>
</feature>
<dbReference type="GO" id="GO:0006508">
    <property type="term" value="P:proteolysis"/>
    <property type="evidence" value="ECO:0007669"/>
    <property type="project" value="UniProtKB-KW"/>
</dbReference>